<organism evidence="2 3">
    <name type="scientific">Portunus trituberculatus</name>
    <name type="common">Swimming crab</name>
    <name type="synonym">Neptunus trituberculatus</name>
    <dbReference type="NCBI Taxonomy" id="210409"/>
    <lineage>
        <taxon>Eukaryota</taxon>
        <taxon>Metazoa</taxon>
        <taxon>Ecdysozoa</taxon>
        <taxon>Arthropoda</taxon>
        <taxon>Crustacea</taxon>
        <taxon>Multicrustacea</taxon>
        <taxon>Malacostraca</taxon>
        <taxon>Eumalacostraca</taxon>
        <taxon>Eucarida</taxon>
        <taxon>Decapoda</taxon>
        <taxon>Pleocyemata</taxon>
        <taxon>Brachyura</taxon>
        <taxon>Eubrachyura</taxon>
        <taxon>Portunoidea</taxon>
        <taxon>Portunidae</taxon>
        <taxon>Portuninae</taxon>
        <taxon>Portunus</taxon>
    </lineage>
</organism>
<keyword evidence="3" id="KW-1185">Reference proteome</keyword>
<feature type="compositionally biased region" description="Gly residues" evidence="1">
    <location>
        <begin position="24"/>
        <end position="38"/>
    </location>
</feature>
<sequence length="66" mass="6764">MCQRVNEETAAAALRVGRQQTPGEGRGGSAGRVSGSGYGDDTTRYPSPQPSHTLGRRSGGVGSFIA</sequence>
<proteinExistence type="predicted"/>
<dbReference type="AlphaFoldDB" id="A0A5B7IUH7"/>
<dbReference type="EMBL" id="VSRR010069651">
    <property type="protein sequence ID" value="MPC85809.1"/>
    <property type="molecule type" value="Genomic_DNA"/>
</dbReference>
<name>A0A5B7IUH7_PORTR</name>
<comment type="caution">
    <text evidence="2">The sequence shown here is derived from an EMBL/GenBank/DDBJ whole genome shotgun (WGS) entry which is preliminary data.</text>
</comment>
<accession>A0A5B7IUH7</accession>
<feature type="compositionally biased region" description="Gly residues" evidence="1">
    <location>
        <begin position="57"/>
        <end position="66"/>
    </location>
</feature>
<evidence type="ECO:0000313" key="2">
    <source>
        <dbReference type="EMBL" id="MPC85809.1"/>
    </source>
</evidence>
<gene>
    <name evidence="2" type="ORF">E2C01_080605</name>
</gene>
<protein>
    <submittedName>
        <fullName evidence="2">Uncharacterized protein</fullName>
    </submittedName>
</protein>
<dbReference type="Proteomes" id="UP000324222">
    <property type="component" value="Unassembled WGS sequence"/>
</dbReference>
<reference evidence="2 3" key="1">
    <citation type="submission" date="2019-05" db="EMBL/GenBank/DDBJ databases">
        <title>Another draft genome of Portunus trituberculatus and its Hox gene families provides insights of decapod evolution.</title>
        <authorList>
            <person name="Jeong J.-H."/>
            <person name="Song I."/>
            <person name="Kim S."/>
            <person name="Choi T."/>
            <person name="Kim D."/>
            <person name="Ryu S."/>
            <person name="Kim W."/>
        </authorList>
    </citation>
    <scope>NUCLEOTIDE SEQUENCE [LARGE SCALE GENOMIC DNA]</scope>
    <source>
        <tissue evidence="2">Muscle</tissue>
    </source>
</reference>
<evidence type="ECO:0000313" key="3">
    <source>
        <dbReference type="Proteomes" id="UP000324222"/>
    </source>
</evidence>
<feature type="region of interest" description="Disordered" evidence="1">
    <location>
        <begin position="14"/>
        <end position="66"/>
    </location>
</feature>
<evidence type="ECO:0000256" key="1">
    <source>
        <dbReference type="SAM" id="MobiDB-lite"/>
    </source>
</evidence>